<dbReference type="InterPro" id="IPR017911">
    <property type="entry name" value="MacB-like_ATP-bd"/>
</dbReference>
<evidence type="ECO:0000256" key="2">
    <source>
        <dbReference type="ARBA" id="ARBA00022741"/>
    </source>
</evidence>
<organism evidence="6 7">
    <name type="scientific">Glycomyces rhizosphaerae</name>
    <dbReference type="NCBI Taxonomy" id="2054422"/>
    <lineage>
        <taxon>Bacteria</taxon>
        <taxon>Bacillati</taxon>
        <taxon>Actinomycetota</taxon>
        <taxon>Actinomycetes</taxon>
        <taxon>Glycomycetales</taxon>
        <taxon>Glycomycetaceae</taxon>
        <taxon>Glycomyces</taxon>
    </lineage>
</organism>
<dbReference type="Gene3D" id="3.40.50.300">
    <property type="entry name" value="P-loop containing nucleotide triphosphate hydrolases"/>
    <property type="match status" value="1"/>
</dbReference>
<dbReference type="PROSITE" id="PS00211">
    <property type="entry name" value="ABC_TRANSPORTER_1"/>
    <property type="match status" value="1"/>
</dbReference>
<keyword evidence="2" id="KW-0547">Nucleotide-binding</keyword>
<evidence type="ECO:0000256" key="4">
    <source>
        <dbReference type="SAM" id="MobiDB-lite"/>
    </source>
</evidence>
<dbReference type="Proteomes" id="UP001595712">
    <property type="component" value="Unassembled WGS sequence"/>
</dbReference>
<dbReference type="RefSeq" id="WP_387978418.1">
    <property type="nucleotide sequence ID" value="NZ_JBHRWO010000019.1"/>
</dbReference>
<accession>A0ABV7Q2L5</accession>
<sequence>MTEDDATMILPTLGGGAVNGPADDASDTAVFARVADTEPAAGGHALIELSGVGMTYPGPPPVEALKPVELRIEDGEYVAIVGPSGSGKSTLLNLLGLLDAPTAGTYWLDGHDTSTMKESHRTQLRADKIGFIFQAFHLMAHRTATENVAMSLVYQGVPKRKRRQIAREKLELVGLSHRLDALPTTLSGGERQRVAIARALAAGPSLLLCDEPTGNLDSKTADSIMATLDELHAEGLTILIITHDHEVAERAERAVTIRDGQLREGNHLHDDTSHGATPSDRVEPGTLVMPQAT</sequence>
<dbReference type="InterPro" id="IPR003593">
    <property type="entry name" value="AAA+_ATPase"/>
</dbReference>
<dbReference type="SMART" id="SM00382">
    <property type="entry name" value="AAA"/>
    <property type="match status" value="1"/>
</dbReference>
<evidence type="ECO:0000313" key="6">
    <source>
        <dbReference type="EMBL" id="MFC3494566.1"/>
    </source>
</evidence>
<feature type="region of interest" description="Disordered" evidence="4">
    <location>
        <begin position="259"/>
        <end position="293"/>
    </location>
</feature>
<keyword evidence="1" id="KW-0813">Transport</keyword>
<dbReference type="InterPro" id="IPR003439">
    <property type="entry name" value="ABC_transporter-like_ATP-bd"/>
</dbReference>
<name>A0ABV7Q2L5_9ACTN</name>
<feature type="compositionally biased region" description="Basic and acidic residues" evidence="4">
    <location>
        <begin position="259"/>
        <end position="273"/>
    </location>
</feature>
<evidence type="ECO:0000259" key="5">
    <source>
        <dbReference type="PROSITE" id="PS50893"/>
    </source>
</evidence>
<evidence type="ECO:0000256" key="1">
    <source>
        <dbReference type="ARBA" id="ARBA00022448"/>
    </source>
</evidence>
<feature type="domain" description="ABC transporter" evidence="5">
    <location>
        <begin position="47"/>
        <end position="284"/>
    </location>
</feature>
<dbReference type="PANTHER" id="PTHR24220">
    <property type="entry name" value="IMPORT ATP-BINDING PROTEIN"/>
    <property type="match status" value="1"/>
</dbReference>
<dbReference type="GO" id="GO:0005524">
    <property type="term" value="F:ATP binding"/>
    <property type="evidence" value="ECO:0007669"/>
    <property type="project" value="UniProtKB-KW"/>
</dbReference>
<dbReference type="SUPFAM" id="SSF52540">
    <property type="entry name" value="P-loop containing nucleoside triphosphate hydrolases"/>
    <property type="match status" value="1"/>
</dbReference>
<evidence type="ECO:0000313" key="7">
    <source>
        <dbReference type="Proteomes" id="UP001595712"/>
    </source>
</evidence>
<dbReference type="CDD" id="cd03255">
    <property type="entry name" value="ABC_MJ0796_LolCDE_FtsE"/>
    <property type="match status" value="1"/>
</dbReference>
<proteinExistence type="predicted"/>
<dbReference type="EMBL" id="JBHRWO010000019">
    <property type="protein sequence ID" value="MFC3494566.1"/>
    <property type="molecule type" value="Genomic_DNA"/>
</dbReference>
<dbReference type="PANTHER" id="PTHR24220:SF86">
    <property type="entry name" value="ABC TRANSPORTER ABCH.1"/>
    <property type="match status" value="1"/>
</dbReference>
<reference evidence="7" key="1">
    <citation type="journal article" date="2019" name="Int. J. Syst. Evol. Microbiol.">
        <title>The Global Catalogue of Microorganisms (GCM) 10K type strain sequencing project: providing services to taxonomists for standard genome sequencing and annotation.</title>
        <authorList>
            <consortium name="The Broad Institute Genomics Platform"/>
            <consortium name="The Broad Institute Genome Sequencing Center for Infectious Disease"/>
            <person name="Wu L."/>
            <person name="Ma J."/>
        </authorList>
    </citation>
    <scope>NUCLEOTIDE SEQUENCE [LARGE SCALE GENOMIC DNA]</scope>
    <source>
        <strain evidence="7">CGMCC 4.7396</strain>
    </source>
</reference>
<dbReference type="InterPro" id="IPR027417">
    <property type="entry name" value="P-loop_NTPase"/>
</dbReference>
<keyword evidence="7" id="KW-1185">Reference proteome</keyword>
<evidence type="ECO:0000256" key="3">
    <source>
        <dbReference type="ARBA" id="ARBA00022840"/>
    </source>
</evidence>
<dbReference type="InterPro" id="IPR017871">
    <property type="entry name" value="ABC_transporter-like_CS"/>
</dbReference>
<dbReference type="Pfam" id="PF00005">
    <property type="entry name" value="ABC_tran"/>
    <property type="match status" value="1"/>
</dbReference>
<dbReference type="InterPro" id="IPR015854">
    <property type="entry name" value="ABC_transpr_LolD-like"/>
</dbReference>
<protein>
    <submittedName>
        <fullName evidence="6">ABC transporter ATP-binding protein</fullName>
    </submittedName>
</protein>
<dbReference type="PROSITE" id="PS50893">
    <property type="entry name" value="ABC_TRANSPORTER_2"/>
    <property type="match status" value="1"/>
</dbReference>
<gene>
    <name evidence="6" type="ORF">ACFO8M_18940</name>
</gene>
<keyword evidence="3 6" id="KW-0067">ATP-binding</keyword>
<comment type="caution">
    <text evidence="6">The sequence shown here is derived from an EMBL/GenBank/DDBJ whole genome shotgun (WGS) entry which is preliminary data.</text>
</comment>